<dbReference type="InterPro" id="IPR000160">
    <property type="entry name" value="GGDEF_dom"/>
</dbReference>
<dbReference type="PROSITE" id="PS50887">
    <property type="entry name" value="GGDEF"/>
    <property type="match status" value="1"/>
</dbReference>
<gene>
    <name evidence="2" type="ORF">VHA_001054</name>
</gene>
<proteinExistence type="predicted"/>
<dbReference type="EMBL" id="ADAQ01000010">
    <property type="protein sequence ID" value="EEY73201.1"/>
    <property type="molecule type" value="Genomic_DNA"/>
</dbReference>
<keyword evidence="3" id="KW-1185">Reference proteome</keyword>
<protein>
    <submittedName>
        <fullName evidence="2">GGDEF family protein</fullName>
    </submittedName>
</protein>
<evidence type="ECO:0000313" key="3">
    <source>
        <dbReference type="Proteomes" id="UP000003604"/>
    </source>
</evidence>
<dbReference type="InterPro" id="IPR043128">
    <property type="entry name" value="Rev_trsase/Diguanyl_cyclase"/>
</dbReference>
<sequence length="556" mass="63890">MFMESSEALKTYALEESNSTFEKWCEDIFRRLDRQNNIENIALFVWIEDELKLAASQTQSVFSFYPSFKPTEEYSGYYIDWARLACQRREQFSFISGLPFNADWQQNDDQWEHAVIPLYKGEERLGYLLIESETTMLQRRFKPEHFKWLLKNVDAHMKCKVLAHRLSQQTTCSRRSELNLALNNHTLASQLAYLKNLHEISLRFTKATTIHSLCRIAVELGRDRLQVDRMGIFLCDLEAQKMWGTWGTDPHGNVVDRSEFCQEMPNTLFMEEAFTKKNELIVKENVPLYFGTEQVGVGWNVMMAMWNVDECIGWIAGDNLLYKTPLDEPKKEAIKLLAASVCQKIVKLRETETAKARFEELLDVNSRHVSELKTLKQKLFTKKQVERWMNTSDKETGLPNQQALMIAIPGLVKQARKTKQKVAAISIEIDAFHGYRKLCGNMAAINLVKKVADVLESPTLHHLPGMMGYAGSGRFSMLLLHDDVLVLREISENMVRAVYHLNISNTNSIHYQRVTISVGVTQDSVSLFSNNKKVLKGAKQLRATAAKLGQNRVCLD</sequence>
<comment type="caution">
    <text evidence="2">The sequence shown here is derived from an EMBL/GenBank/DDBJ whole genome shotgun (WGS) entry which is preliminary data.</text>
</comment>
<evidence type="ECO:0000259" key="1">
    <source>
        <dbReference type="PROSITE" id="PS50887"/>
    </source>
</evidence>
<reference evidence="2 3" key="1">
    <citation type="submission" date="2009-10" db="EMBL/GenBank/DDBJ databases">
        <authorList>
            <consortium name="Los Alamos National Laboratory (LANL)"/>
            <consortium name="National Microbial Pathogen Data Resource (NMPDR)"/>
            <person name="Saunders E.H."/>
            <person name="Munk A.C."/>
            <person name="Tapia R."/>
            <person name="Green L."/>
            <person name="Rogers Y."/>
            <person name="Detter J.C."/>
            <person name="Bruce D."/>
            <person name="Brettin T.S."/>
            <person name="Colwell R.R."/>
            <person name="Huq A."/>
            <person name="Grim C.J."/>
            <person name="Hasan N.A."/>
            <person name="Bartels D."/>
            <person name="Vonstein V."/>
        </authorList>
    </citation>
    <scope>NUCLEOTIDE SEQUENCE [LARGE SCALE GENOMIC DNA]</scope>
    <source>
        <strain evidence="2 3">CIP 101886</strain>
    </source>
</reference>
<dbReference type="Pfam" id="PF00990">
    <property type="entry name" value="GGDEF"/>
    <property type="match status" value="1"/>
</dbReference>
<name>D0I5N7_GRIHO</name>
<dbReference type="SUPFAM" id="SSF55073">
    <property type="entry name" value="Nucleotide cyclase"/>
    <property type="match status" value="1"/>
</dbReference>
<dbReference type="eggNOG" id="COG3706">
    <property type="taxonomic scope" value="Bacteria"/>
</dbReference>
<dbReference type="Gene3D" id="3.30.70.270">
    <property type="match status" value="1"/>
</dbReference>
<organism evidence="2 3">
    <name type="scientific">Grimontia hollisae CIP 101886</name>
    <dbReference type="NCBI Taxonomy" id="675812"/>
    <lineage>
        <taxon>Bacteria</taxon>
        <taxon>Pseudomonadati</taxon>
        <taxon>Pseudomonadota</taxon>
        <taxon>Gammaproteobacteria</taxon>
        <taxon>Vibrionales</taxon>
        <taxon>Vibrionaceae</taxon>
        <taxon>Grimontia</taxon>
    </lineage>
</organism>
<dbReference type="AlphaFoldDB" id="D0I5N7"/>
<evidence type="ECO:0000313" key="2">
    <source>
        <dbReference type="EMBL" id="EEY73201.1"/>
    </source>
</evidence>
<dbReference type="InterPro" id="IPR029787">
    <property type="entry name" value="Nucleotide_cyclase"/>
</dbReference>
<dbReference type="Proteomes" id="UP000003604">
    <property type="component" value="Unassembled WGS sequence"/>
</dbReference>
<accession>D0I5N7</accession>
<feature type="domain" description="GGDEF" evidence="1">
    <location>
        <begin position="420"/>
        <end position="556"/>
    </location>
</feature>